<keyword evidence="2" id="KW-0808">Transferase</keyword>
<evidence type="ECO:0000313" key="3">
    <source>
        <dbReference type="Proteomes" id="UP000199448"/>
    </source>
</evidence>
<dbReference type="GO" id="GO:0016740">
    <property type="term" value="F:transferase activity"/>
    <property type="evidence" value="ECO:0007669"/>
    <property type="project" value="UniProtKB-KW"/>
</dbReference>
<dbReference type="CDD" id="cd00761">
    <property type="entry name" value="Glyco_tranf_GTA_type"/>
    <property type="match status" value="1"/>
</dbReference>
<gene>
    <name evidence="2" type="ORF">SAMN04488034_1047</name>
</gene>
<dbReference type="PANTHER" id="PTHR43685">
    <property type="entry name" value="GLYCOSYLTRANSFERASE"/>
    <property type="match status" value="1"/>
</dbReference>
<protein>
    <submittedName>
        <fullName evidence="2">Glycosyltransferase, GT2 family</fullName>
    </submittedName>
</protein>
<dbReference type="RefSeq" id="WP_093113301.1">
    <property type="nucleotide sequence ID" value="NZ_FNGG01000004.1"/>
</dbReference>
<dbReference type="InterPro" id="IPR029044">
    <property type="entry name" value="Nucleotide-diphossugar_trans"/>
</dbReference>
<dbReference type="STRING" id="390640.SAMN04488034_1047"/>
<sequence length="329" mass="38106">MNFSLIICTYKRPEPLLKLLRSVEEQTLAPSEILVVDGSPDDLTKKMLEQNLFENLKYFQVEEKDRGLTRQRNFGISKVSPDSEVICFLDDDTVLKKVYFEQLIATYDIHSDAIGVAGYILSDVKWEKREPFYDEFGIEGFSRKLGSRNVLRKKFGLLSDQPPGIMPAFSNGFSTGFYPPTGKTYPVEFFMGGVASYRKELFEKIKFSSYFEGYGLYEDMDFCLRASEFGQLYLNTAAQLYHYHEELGRPNRYNYGKMVIRNGWYVWRVKYPSPGLKVRLKWNAIALLLTLVRMGNIFTTRERKAAFTESLGRIAGWWSLIFNKPSHEA</sequence>
<name>A0A1H5N9T0_9FLAO</name>
<evidence type="ECO:0000313" key="2">
    <source>
        <dbReference type="EMBL" id="SEE98429.1"/>
    </source>
</evidence>
<dbReference type="Pfam" id="PF00535">
    <property type="entry name" value="Glycos_transf_2"/>
    <property type="match status" value="1"/>
</dbReference>
<dbReference type="EMBL" id="FNUG01000004">
    <property type="protein sequence ID" value="SEE98429.1"/>
    <property type="molecule type" value="Genomic_DNA"/>
</dbReference>
<accession>A0A1H5N9T0</accession>
<dbReference type="AlphaFoldDB" id="A0A1H5N9T0"/>
<dbReference type="PANTHER" id="PTHR43685:SF2">
    <property type="entry name" value="GLYCOSYLTRANSFERASE 2-LIKE DOMAIN-CONTAINING PROTEIN"/>
    <property type="match status" value="1"/>
</dbReference>
<dbReference type="OrthoDB" id="1493960at2"/>
<dbReference type="SUPFAM" id="SSF53448">
    <property type="entry name" value="Nucleotide-diphospho-sugar transferases"/>
    <property type="match status" value="1"/>
</dbReference>
<reference evidence="2 3" key="1">
    <citation type="submission" date="2016-10" db="EMBL/GenBank/DDBJ databases">
        <authorList>
            <person name="de Groot N.N."/>
        </authorList>
    </citation>
    <scope>NUCLEOTIDE SEQUENCE [LARGE SCALE GENOMIC DNA]</scope>
    <source>
        <strain evidence="2 3">DSM 23553</strain>
    </source>
</reference>
<dbReference type="InterPro" id="IPR050834">
    <property type="entry name" value="Glycosyltransf_2"/>
</dbReference>
<proteinExistence type="predicted"/>
<dbReference type="Proteomes" id="UP000199448">
    <property type="component" value="Unassembled WGS sequence"/>
</dbReference>
<dbReference type="InterPro" id="IPR001173">
    <property type="entry name" value="Glyco_trans_2-like"/>
</dbReference>
<evidence type="ECO:0000259" key="1">
    <source>
        <dbReference type="Pfam" id="PF00535"/>
    </source>
</evidence>
<dbReference type="Gene3D" id="3.90.550.10">
    <property type="entry name" value="Spore Coat Polysaccharide Biosynthesis Protein SpsA, Chain A"/>
    <property type="match status" value="1"/>
</dbReference>
<feature type="domain" description="Glycosyltransferase 2-like" evidence="1">
    <location>
        <begin position="4"/>
        <end position="141"/>
    </location>
</feature>
<organism evidence="2 3">
    <name type="scientific">Salinimicrobium catena</name>
    <dbReference type="NCBI Taxonomy" id="390640"/>
    <lineage>
        <taxon>Bacteria</taxon>
        <taxon>Pseudomonadati</taxon>
        <taxon>Bacteroidota</taxon>
        <taxon>Flavobacteriia</taxon>
        <taxon>Flavobacteriales</taxon>
        <taxon>Flavobacteriaceae</taxon>
        <taxon>Salinimicrobium</taxon>
    </lineage>
</organism>
<keyword evidence="3" id="KW-1185">Reference proteome</keyword>